<evidence type="ECO:0008006" key="4">
    <source>
        <dbReference type="Google" id="ProtNLM"/>
    </source>
</evidence>
<feature type="compositionally biased region" description="Basic and acidic residues" evidence="1">
    <location>
        <begin position="141"/>
        <end position="154"/>
    </location>
</feature>
<reference evidence="2 3" key="1">
    <citation type="submission" date="2023-07" db="EMBL/GenBank/DDBJ databases">
        <title>Sorghum-associated microbial communities from plants grown in Nebraska, USA.</title>
        <authorList>
            <person name="Schachtman D."/>
        </authorList>
    </citation>
    <scope>NUCLEOTIDE SEQUENCE [LARGE SCALE GENOMIC DNA]</scope>
    <source>
        <strain evidence="2 3">CC222</strain>
    </source>
</reference>
<accession>A0ABT9S153</accession>
<dbReference type="SUPFAM" id="SSF50494">
    <property type="entry name" value="Trypsin-like serine proteases"/>
    <property type="match status" value="1"/>
</dbReference>
<keyword evidence="3" id="KW-1185">Reference proteome</keyword>
<comment type="caution">
    <text evidence="2">The sequence shown here is derived from an EMBL/GenBank/DDBJ whole genome shotgun (WGS) entry which is preliminary data.</text>
</comment>
<dbReference type="InterPro" id="IPR009003">
    <property type="entry name" value="Peptidase_S1_PA"/>
</dbReference>
<evidence type="ECO:0000256" key="1">
    <source>
        <dbReference type="SAM" id="MobiDB-lite"/>
    </source>
</evidence>
<name>A0ABT9S153_9MICC</name>
<organism evidence="2 3">
    <name type="scientific">Pseudarthrobacter enclensis</name>
    <dbReference type="NCBI Taxonomy" id="993070"/>
    <lineage>
        <taxon>Bacteria</taxon>
        <taxon>Bacillati</taxon>
        <taxon>Actinomycetota</taxon>
        <taxon>Actinomycetes</taxon>
        <taxon>Micrococcales</taxon>
        <taxon>Micrococcaceae</taxon>
        <taxon>Pseudarthrobacter</taxon>
    </lineage>
</organism>
<sequence length="154" mass="16325">MPGIIQDIIMLPLQPDNLIVKMYTSFDLPTDSATYEAGATVTMLGRRNEFPALSVSEHFLTYQAGPARYMIPEGQPGDSGGPVVSSGGLLVGMNIGSHSALPGQAMLISPEAIESVATAVNGDAKYWPRFEPDTLAQPRSELFKGNKEGGDAKA</sequence>
<dbReference type="Proteomes" id="UP001226577">
    <property type="component" value="Unassembled WGS sequence"/>
</dbReference>
<dbReference type="RefSeq" id="WP_307312457.1">
    <property type="nucleotide sequence ID" value="NZ_JAUSRE010000039.1"/>
</dbReference>
<protein>
    <recommendedName>
        <fullName evidence="4">Peptidase S1 domain-containing protein</fullName>
    </recommendedName>
</protein>
<gene>
    <name evidence="2" type="ORF">J2X98_004416</name>
</gene>
<dbReference type="EMBL" id="JAUSRE010000039">
    <property type="protein sequence ID" value="MDP9890801.1"/>
    <property type="molecule type" value="Genomic_DNA"/>
</dbReference>
<proteinExistence type="predicted"/>
<feature type="region of interest" description="Disordered" evidence="1">
    <location>
        <begin position="130"/>
        <end position="154"/>
    </location>
</feature>
<evidence type="ECO:0000313" key="2">
    <source>
        <dbReference type="EMBL" id="MDP9890801.1"/>
    </source>
</evidence>
<evidence type="ECO:0000313" key="3">
    <source>
        <dbReference type="Proteomes" id="UP001226577"/>
    </source>
</evidence>